<dbReference type="RefSeq" id="WP_153758572.1">
    <property type="nucleotide sequence ID" value="NZ_CP045851.1"/>
</dbReference>
<dbReference type="Gene3D" id="3.30.70.1230">
    <property type="entry name" value="Nucleotide cyclase"/>
    <property type="match status" value="1"/>
</dbReference>
<sequence length="223" mass="23124">MDARGGRTEATATTWVLDDAALPLGISPSYEAQAARVGTGIEPPAEVAARLSLPLVLRVFVFVDLSGFTAFTEREGPHAATTELAEFRDVVRRVAASRGVRVAKWLGDGAMIVGLELGPAVATCVELAARWADSPVPMRGGVAIGPVLLFEGDDYVGPSVNLAARLCDMAAPGEVLAAGTGVDQLPDWVVVSSPVVTEVRGIGEVDVSRLEIAPGLTLPTLLG</sequence>
<keyword evidence="3" id="KW-1185">Reference proteome</keyword>
<dbReference type="KEGG" id="atq:GH723_04745"/>
<organism evidence="2 3">
    <name type="scientific">Actinomarinicola tropica</name>
    <dbReference type="NCBI Taxonomy" id="2789776"/>
    <lineage>
        <taxon>Bacteria</taxon>
        <taxon>Bacillati</taxon>
        <taxon>Actinomycetota</taxon>
        <taxon>Acidimicrobiia</taxon>
        <taxon>Acidimicrobiales</taxon>
        <taxon>Iamiaceae</taxon>
        <taxon>Actinomarinicola</taxon>
    </lineage>
</organism>
<evidence type="ECO:0000313" key="2">
    <source>
        <dbReference type="EMBL" id="QGG94466.1"/>
    </source>
</evidence>
<dbReference type="GO" id="GO:0009190">
    <property type="term" value="P:cyclic nucleotide biosynthetic process"/>
    <property type="evidence" value="ECO:0007669"/>
    <property type="project" value="InterPro"/>
</dbReference>
<dbReference type="GO" id="GO:0004016">
    <property type="term" value="F:adenylate cyclase activity"/>
    <property type="evidence" value="ECO:0007669"/>
    <property type="project" value="UniProtKB-ARBA"/>
</dbReference>
<dbReference type="PROSITE" id="PS50125">
    <property type="entry name" value="GUANYLATE_CYCLASE_2"/>
    <property type="match status" value="1"/>
</dbReference>
<dbReference type="EMBL" id="CP045851">
    <property type="protein sequence ID" value="QGG94466.1"/>
    <property type="molecule type" value="Genomic_DNA"/>
</dbReference>
<dbReference type="Proteomes" id="UP000334019">
    <property type="component" value="Chromosome"/>
</dbReference>
<proteinExistence type="predicted"/>
<dbReference type="GO" id="GO:0035556">
    <property type="term" value="P:intracellular signal transduction"/>
    <property type="evidence" value="ECO:0007669"/>
    <property type="project" value="InterPro"/>
</dbReference>
<protein>
    <recommendedName>
        <fullName evidence="1">Guanylate cyclase domain-containing protein</fullName>
    </recommendedName>
</protein>
<evidence type="ECO:0000313" key="3">
    <source>
        <dbReference type="Proteomes" id="UP000334019"/>
    </source>
</evidence>
<evidence type="ECO:0000259" key="1">
    <source>
        <dbReference type="PROSITE" id="PS50125"/>
    </source>
</evidence>
<accession>A0A5Q2RJA0</accession>
<dbReference type="CDD" id="cd07302">
    <property type="entry name" value="CHD"/>
    <property type="match status" value="1"/>
</dbReference>
<feature type="domain" description="Guanylate cyclase" evidence="1">
    <location>
        <begin position="59"/>
        <end position="167"/>
    </location>
</feature>
<reference evidence="2 3" key="1">
    <citation type="submission" date="2019-11" db="EMBL/GenBank/DDBJ databases">
        <authorList>
            <person name="He Y."/>
        </authorList>
    </citation>
    <scope>NUCLEOTIDE SEQUENCE [LARGE SCALE GENOMIC DNA]</scope>
    <source>
        <strain evidence="2 3">SCSIO 58843</strain>
    </source>
</reference>
<dbReference type="InterPro" id="IPR001054">
    <property type="entry name" value="A/G_cyclase"/>
</dbReference>
<dbReference type="InterPro" id="IPR029787">
    <property type="entry name" value="Nucleotide_cyclase"/>
</dbReference>
<dbReference type="AlphaFoldDB" id="A0A5Q2RJA0"/>
<gene>
    <name evidence="2" type="ORF">GH723_04745</name>
</gene>
<dbReference type="SUPFAM" id="SSF55073">
    <property type="entry name" value="Nucleotide cyclase"/>
    <property type="match status" value="1"/>
</dbReference>
<name>A0A5Q2RJA0_9ACTN</name>